<protein>
    <submittedName>
        <fullName evidence="3">Citrate/tricarballylate utilization protein</fullName>
    </submittedName>
    <submittedName>
        <fullName evidence="2">Tricarballylate utilization protein B</fullName>
    </submittedName>
</protein>
<feature type="transmembrane region" description="Helical" evidence="1">
    <location>
        <begin position="140"/>
        <end position="160"/>
    </location>
</feature>
<dbReference type="InterPro" id="IPR036197">
    <property type="entry name" value="NarG-like_sf"/>
</dbReference>
<dbReference type="NCBIfam" id="TIGR02484">
    <property type="entry name" value="CitB"/>
    <property type="match status" value="1"/>
</dbReference>
<sequence length="359" mass="39127">MDAPQDRRQELRRQLTLCRACGYCDGYCDVFPAAGRAQVLANEDLTQLASLCHNCRGCYYSCQYAPPHAFGVNLPAILAEVRSDSWDGMIWLRRPMRLFQTRGLLVALVLGLGIAAILSLGQPHPQAGGSGLYRDMSHAMMVTVFVPAFLAPIALVLGGIRRYLRSVDAGPVRLRHIRTALIRGMRLDNLSGGHGQGCNFERQDRFSDLRRKLHWATVAGFLLCFAATMAGAIMHYAMHLPAPYGLASPPKFLGATGGVLLSFGAAGLGLLKLRADRGLGDARVWGGELAFILLLLLLPTSGFALWAASGSRLAPWFLGLHLGSVLTFFLLLPYSKMVHGAFRLSALIVEAQRQQGSRR</sequence>
<accession>A0AAN5A0C4</accession>
<feature type="transmembrane region" description="Helical" evidence="1">
    <location>
        <begin position="285"/>
        <end position="307"/>
    </location>
</feature>
<evidence type="ECO:0000313" key="4">
    <source>
        <dbReference type="Proteomes" id="UP000199541"/>
    </source>
</evidence>
<evidence type="ECO:0000313" key="5">
    <source>
        <dbReference type="Proteomes" id="UP000634647"/>
    </source>
</evidence>
<keyword evidence="1" id="KW-1133">Transmembrane helix</keyword>
<feature type="transmembrane region" description="Helical" evidence="1">
    <location>
        <begin position="103"/>
        <end position="120"/>
    </location>
</feature>
<dbReference type="AlphaFoldDB" id="A0AAN5A0C4"/>
<dbReference type="SUPFAM" id="SSF103501">
    <property type="entry name" value="Respiratory nitrate reductase 1 gamma chain"/>
    <property type="match status" value="1"/>
</dbReference>
<comment type="caution">
    <text evidence="2">The sequence shown here is derived from an EMBL/GenBank/DDBJ whole genome shotgun (WGS) entry which is preliminary data.</text>
</comment>
<keyword evidence="1" id="KW-0472">Membrane</keyword>
<keyword evidence="4" id="KW-1185">Reference proteome</keyword>
<dbReference type="EMBL" id="FNOB01000014">
    <property type="protein sequence ID" value="SDX35594.1"/>
    <property type="molecule type" value="Genomic_DNA"/>
</dbReference>
<feature type="transmembrane region" description="Helical" evidence="1">
    <location>
        <begin position="313"/>
        <end position="334"/>
    </location>
</feature>
<dbReference type="Proteomes" id="UP000634647">
    <property type="component" value="Unassembled WGS sequence"/>
</dbReference>
<keyword evidence="1" id="KW-0812">Transmembrane</keyword>
<reference evidence="3 4" key="2">
    <citation type="submission" date="2016-10" db="EMBL/GenBank/DDBJ databases">
        <authorList>
            <person name="Varghese N."/>
            <person name="Submissions S."/>
        </authorList>
    </citation>
    <scope>NUCLEOTIDE SEQUENCE [LARGE SCALE GENOMIC DNA]</scope>
    <source>
        <strain evidence="3 4">DSM 24802</strain>
    </source>
</reference>
<organism evidence="2 5">
    <name type="scientific">Allgaiera indica</name>
    <dbReference type="NCBI Taxonomy" id="765699"/>
    <lineage>
        <taxon>Bacteria</taxon>
        <taxon>Pseudomonadati</taxon>
        <taxon>Pseudomonadota</taxon>
        <taxon>Alphaproteobacteria</taxon>
        <taxon>Rhodobacterales</taxon>
        <taxon>Paracoccaceae</taxon>
        <taxon>Allgaiera</taxon>
    </lineage>
</organism>
<dbReference type="RefSeq" id="WP_035847060.1">
    <property type="nucleotide sequence ID" value="NZ_BNAB01000014.1"/>
</dbReference>
<reference evidence="2" key="1">
    <citation type="journal article" date="2014" name="Int. J. Syst. Evol. Microbiol.">
        <title>Complete genome sequence of Corynebacterium casei LMG S-19264T (=DSM 44701T), isolated from a smear-ripened cheese.</title>
        <authorList>
            <consortium name="US DOE Joint Genome Institute (JGI-PGF)"/>
            <person name="Walter F."/>
            <person name="Albersmeier A."/>
            <person name="Kalinowski J."/>
            <person name="Ruckert C."/>
        </authorList>
    </citation>
    <scope>NUCLEOTIDE SEQUENCE</scope>
    <source>
        <strain evidence="2">CGMCC 1.10859</strain>
    </source>
</reference>
<dbReference type="Proteomes" id="UP000199541">
    <property type="component" value="Unassembled WGS sequence"/>
</dbReference>
<feature type="transmembrane region" description="Helical" evidence="1">
    <location>
        <begin position="252"/>
        <end position="273"/>
    </location>
</feature>
<dbReference type="EMBL" id="BNAB01000014">
    <property type="protein sequence ID" value="GHE03924.1"/>
    <property type="molecule type" value="Genomic_DNA"/>
</dbReference>
<reference evidence="2" key="3">
    <citation type="submission" date="2023-06" db="EMBL/GenBank/DDBJ databases">
        <authorList>
            <person name="Sun Q."/>
            <person name="Zhou Y."/>
        </authorList>
    </citation>
    <scope>NUCLEOTIDE SEQUENCE</scope>
    <source>
        <strain evidence="2">CGMCC 1.10859</strain>
    </source>
</reference>
<evidence type="ECO:0000313" key="3">
    <source>
        <dbReference type="EMBL" id="SDX35594.1"/>
    </source>
</evidence>
<gene>
    <name evidence="2" type="ORF">GCM10008024_29060</name>
    <name evidence="3" type="ORF">SAMN05444006_11474</name>
</gene>
<feature type="transmembrane region" description="Helical" evidence="1">
    <location>
        <begin position="213"/>
        <end position="237"/>
    </location>
</feature>
<proteinExistence type="predicted"/>
<dbReference type="InterPro" id="IPR012830">
    <property type="entry name" value="Citrate_utilization_prot_B"/>
</dbReference>
<evidence type="ECO:0000313" key="2">
    <source>
        <dbReference type="EMBL" id="GHE03924.1"/>
    </source>
</evidence>
<name>A0AAN5A0C4_9RHOB</name>
<evidence type="ECO:0000256" key="1">
    <source>
        <dbReference type="SAM" id="Phobius"/>
    </source>
</evidence>